<dbReference type="STRING" id="1563681.BFP71_10680"/>
<comment type="caution">
    <text evidence="6">The sequence shown here is derived from an EMBL/GenBank/DDBJ whole genome shotgun (WGS) entry which is preliminary data.</text>
</comment>
<dbReference type="OrthoDB" id="513408at2"/>
<dbReference type="PANTHER" id="PTHR43586:SF24">
    <property type="entry name" value="BLR4730 PROTEIN"/>
    <property type="match status" value="1"/>
</dbReference>
<evidence type="ECO:0000256" key="2">
    <source>
        <dbReference type="ARBA" id="ARBA00022898"/>
    </source>
</evidence>
<evidence type="ECO:0000313" key="7">
    <source>
        <dbReference type="Proteomes" id="UP000095552"/>
    </source>
</evidence>
<proteinExistence type="inferred from homology"/>
<dbReference type="SUPFAM" id="SSF53383">
    <property type="entry name" value="PLP-dependent transferases"/>
    <property type="match status" value="1"/>
</dbReference>
<dbReference type="PANTHER" id="PTHR43586">
    <property type="entry name" value="CYSTEINE DESULFURASE"/>
    <property type="match status" value="1"/>
</dbReference>
<dbReference type="AlphaFoldDB" id="A0A1E5SXV6"/>
<accession>A0A1E5SXV6</accession>
<comment type="cofactor">
    <cofactor evidence="1 4">
        <name>pyridoxal 5'-phosphate</name>
        <dbReference type="ChEBI" id="CHEBI:597326"/>
    </cofactor>
</comment>
<feature type="domain" description="Aminotransferase class V" evidence="5">
    <location>
        <begin position="22"/>
        <end position="383"/>
    </location>
</feature>
<keyword evidence="7" id="KW-1185">Reference proteome</keyword>
<dbReference type="InterPro" id="IPR020578">
    <property type="entry name" value="Aminotrans_V_PyrdxlP_BS"/>
</dbReference>
<comment type="similarity">
    <text evidence="3">Belongs to the class-V pyridoxal-phosphate-dependent aminotransferase family.</text>
</comment>
<name>A0A1E5SXV6_9BACT</name>
<evidence type="ECO:0000313" key="6">
    <source>
        <dbReference type="EMBL" id="OEK03958.1"/>
    </source>
</evidence>
<dbReference type="Gene3D" id="3.90.1150.10">
    <property type="entry name" value="Aspartate Aminotransferase, domain 1"/>
    <property type="match status" value="1"/>
</dbReference>
<dbReference type="EMBL" id="MDGQ01000005">
    <property type="protein sequence ID" value="OEK03958.1"/>
    <property type="molecule type" value="Genomic_DNA"/>
</dbReference>
<protein>
    <submittedName>
        <fullName evidence="6">Aminotransferase class V</fullName>
    </submittedName>
</protein>
<sequence>MFSAKDIERFREDTDGVQKVIHFNNAGSALPVNQVRDAVVDYTIEEATYGGYETHTKHFDVLEATYEAIAKLIKADKEEIAIVENATVAWNAAFQSIDFEDGDEIITNQSDYASNYIAYLHHRKDLTVKVIPNLDNGDPDLEAFETLIGENTKLVSITHMPTNGGLVSPAEAIGEICRRHQILYLLDACQSVGQYPIDVEAIGCDFLSVTGRKYIRAPRGTGFLYVRKSTMPKLRPLTLDLHAANWTGPETYEIRSDARKFENWEGNRAALLGLKVAVEYILEIGIDKIWHRVQFLAQQVREGLSKIEGVRIHDIGTVRSGIVSFTVDGKSADEVKTLLLAQNINVSWNGVPNTFLDMTARGLKEVIRASVHYYNTEEEIETFLAAIQKLTD</sequence>
<gene>
    <name evidence="6" type="ORF">BFP71_10680</name>
</gene>
<dbReference type="InterPro" id="IPR015424">
    <property type="entry name" value="PyrdxlP-dep_Trfase"/>
</dbReference>
<dbReference type="Gene3D" id="3.40.640.10">
    <property type="entry name" value="Type I PLP-dependent aspartate aminotransferase-like (Major domain)"/>
    <property type="match status" value="1"/>
</dbReference>
<evidence type="ECO:0000256" key="1">
    <source>
        <dbReference type="ARBA" id="ARBA00001933"/>
    </source>
</evidence>
<reference evidence="6 7" key="1">
    <citation type="submission" date="2016-08" db="EMBL/GenBank/DDBJ databases">
        <title>Draft genome of Fabibacter sp. strain SK-8.</title>
        <authorList>
            <person name="Wong S.-K."/>
            <person name="Hamasaki K."/>
            <person name="Yoshizawa S."/>
        </authorList>
    </citation>
    <scope>NUCLEOTIDE SEQUENCE [LARGE SCALE GENOMIC DNA]</scope>
    <source>
        <strain evidence="6 7">SK-8</strain>
    </source>
</reference>
<dbReference type="InterPro" id="IPR015422">
    <property type="entry name" value="PyrdxlP-dep_Trfase_small"/>
</dbReference>
<dbReference type="InterPro" id="IPR015421">
    <property type="entry name" value="PyrdxlP-dep_Trfase_major"/>
</dbReference>
<keyword evidence="2" id="KW-0663">Pyridoxal phosphate</keyword>
<dbReference type="PROSITE" id="PS00595">
    <property type="entry name" value="AA_TRANSFER_CLASS_5"/>
    <property type="match status" value="1"/>
</dbReference>
<keyword evidence="6" id="KW-0808">Transferase</keyword>
<dbReference type="InterPro" id="IPR000192">
    <property type="entry name" value="Aminotrans_V_dom"/>
</dbReference>
<dbReference type="Proteomes" id="UP000095552">
    <property type="component" value="Unassembled WGS sequence"/>
</dbReference>
<evidence type="ECO:0000256" key="4">
    <source>
        <dbReference type="RuleBase" id="RU004504"/>
    </source>
</evidence>
<keyword evidence="6" id="KW-0032">Aminotransferase</keyword>
<dbReference type="Pfam" id="PF00266">
    <property type="entry name" value="Aminotran_5"/>
    <property type="match status" value="1"/>
</dbReference>
<organism evidence="6 7">
    <name type="scientific">Roseivirga misakiensis</name>
    <dbReference type="NCBI Taxonomy" id="1563681"/>
    <lineage>
        <taxon>Bacteria</taxon>
        <taxon>Pseudomonadati</taxon>
        <taxon>Bacteroidota</taxon>
        <taxon>Cytophagia</taxon>
        <taxon>Cytophagales</taxon>
        <taxon>Roseivirgaceae</taxon>
        <taxon>Roseivirga</taxon>
    </lineage>
</organism>
<evidence type="ECO:0000256" key="3">
    <source>
        <dbReference type="RuleBase" id="RU004075"/>
    </source>
</evidence>
<dbReference type="RefSeq" id="WP_069835463.1">
    <property type="nucleotide sequence ID" value="NZ_MDGQ01000005.1"/>
</dbReference>
<evidence type="ECO:0000259" key="5">
    <source>
        <dbReference type="Pfam" id="PF00266"/>
    </source>
</evidence>
<dbReference type="GO" id="GO:0008483">
    <property type="term" value="F:transaminase activity"/>
    <property type="evidence" value="ECO:0007669"/>
    <property type="project" value="UniProtKB-KW"/>
</dbReference>